<evidence type="ECO:0000256" key="6">
    <source>
        <dbReference type="ARBA" id="ARBA00023136"/>
    </source>
</evidence>
<accession>A0A7W8L8R9</accession>
<feature type="transmembrane region" description="Helical" evidence="7">
    <location>
        <begin position="417"/>
        <end position="436"/>
    </location>
</feature>
<evidence type="ECO:0000256" key="4">
    <source>
        <dbReference type="ARBA" id="ARBA00022692"/>
    </source>
</evidence>
<name>A0A7W8L8R9_9BURK</name>
<dbReference type="PANTHER" id="PTHR30509">
    <property type="entry name" value="P-HYDROXYBENZOIC ACID EFFLUX PUMP SUBUNIT-RELATED"/>
    <property type="match status" value="1"/>
</dbReference>
<feature type="transmembrane region" description="Helical" evidence="7">
    <location>
        <begin position="390"/>
        <end position="405"/>
    </location>
</feature>
<comment type="subcellular location">
    <subcellularLocation>
        <location evidence="1">Cell membrane</location>
        <topology evidence="1">Multi-pass membrane protein</topology>
    </subcellularLocation>
</comment>
<dbReference type="GO" id="GO:0022857">
    <property type="term" value="F:transmembrane transporter activity"/>
    <property type="evidence" value="ECO:0007669"/>
    <property type="project" value="InterPro"/>
</dbReference>
<dbReference type="PANTHER" id="PTHR30509:SF9">
    <property type="entry name" value="MULTIDRUG RESISTANCE PROTEIN MDTO"/>
    <property type="match status" value="1"/>
</dbReference>
<dbReference type="AlphaFoldDB" id="A0A7W8L8R9"/>
<dbReference type="InterPro" id="IPR006726">
    <property type="entry name" value="PHBA_efflux_AaeB/fusaric-R"/>
</dbReference>
<evidence type="ECO:0000313" key="8">
    <source>
        <dbReference type="EMBL" id="MBB5402562.1"/>
    </source>
</evidence>
<evidence type="ECO:0000256" key="5">
    <source>
        <dbReference type="ARBA" id="ARBA00022989"/>
    </source>
</evidence>
<sequence>MNQLDLAPSIFSLRTFTAAMIAYWVALEIGLPRPFWAVTTVYLVSQPLAGAVLSKSAYRLAGTILGAAAAVTLVPNFVNEPVVLSFVMAIWLGLCMFISVHDRTPRAYTFLLAGYTTSIIGFPSVNAPGAMFDIAILRVQEIVIGILAAAFIHGLVLPATVTRQLTSRARQIRASAEKWTQRALAGDRTAEFRRERQRLVVDINDLQELSYHLPFDTGRLVPRREVIRALQHELSFMVGEARATEDRISYLKGQPGGLPQEWQDIIKRIQEWVVSDDDPAYGRRADELIQIIYALEPNASPAWTWREMVVVNLAGRLIALVTGHRNAFYLVNVIDNSGTCDSTVVEALLDGAGSRSFHTDSGLAARSALGAVMTVLLVCSFWIATEWPDGPGAALIAGVTCALFGPLDNPAVPTRKFLIGSIVGCCLAAIYGFAVFPRVTDFVLLGAVLAPTLLLFGSALARPQTATFARGVLLGLVNAVGLNATYSRDFLGFINGAIAQNLAIAFAIVMFVVFRTLGGEEAIRRLRRAGFRDVIGRIQGGNSEESRWTSKMLDRISILIARSTVQSPKPSDEVTEALQDLRVGVVAGELKALSASSTKRQQEIIDGALHSLVGFFSKRIRNANERPAPILLAQIEELATEFRADPHVPRRRAAVALAVSLRRDLFPAAELPGWTA</sequence>
<evidence type="ECO:0000256" key="3">
    <source>
        <dbReference type="ARBA" id="ARBA00022475"/>
    </source>
</evidence>
<keyword evidence="3" id="KW-1003">Cell membrane</keyword>
<dbReference type="Pfam" id="PF04632">
    <property type="entry name" value="FUSC"/>
    <property type="match status" value="1"/>
</dbReference>
<dbReference type="Proteomes" id="UP000592820">
    <property type="component" value="Unassembled WGS sequence"/>
</dbReference>
<proteinExistence type="predicted"/>
<dbReference type="EMBL" id="JACHDE010000009">
    <property type="protein sequence ID" value="MBB5402562.1"/>
    <property type="molecule type" value="Genomic_DNA"/>
</dbReference>
<protein>
    <submittedName>
        <fullName evidence="8">Putative membrane protein YccC</fullName>
    </submittedName>
</protein>
<gene>
    <name evidence="8" type="ORF">HDG41_004648</name>
</gene>
<feature type="transmembrane region" description="Helical" evidence="7">
    <location>
        <begin position="442"/>
        <end position="461"/>
    </location>
</feature>
<evidence type="ECO:0000313" key="9">
    <source>
        <dbReference type="Proteomes" id="UP000592820"/>
    </source>
</evidence>
<feature type="transmembrane region" description="Helical" evidence="7">
    <location>
        <begin position="468"/>
        <end position="486"/>
    </location>
</feature>
<feature type="transmembrane region" description="Helical" evidence="7">
    <location>
        <begin position="56"/>
        <end position="75"/>
    </location>
</feature>
<organism evidence="8 9">
    <name type="scientific">Paraburkholderia youngii</name>
    <dbReference type="NCBI Taxonomy" id="2782701"/>
    <lineage>
        <taxon>Bacteria</taxon>
        <taxon>Pseudomonadati</taxon>
        <taxon>Pseudomonadota</taxon>
        <taxon>Betaproteobacteria</taxon>
        <taxon>Burkholderiales</taxon>
        <taxon>Burkholderiaceae</taxon>
        <taxon>Paraburkholderia</taxon>
    </lineage>
</organism>
<evidence type="ECO:0000256" key="2">
    <source>
        <dbReference type="ARBA" id="ARBA00022448"/>
    </source>
</evidence>
<feature type="transmembrane region" description="Helical" evidence="7">
    <location>
        <begin position="81"/>
        <end position="100"/>
    </location>
</feature>
<evidence type="ECO:0000256" key="7">
    <source>
        <dbReference type="SAM" id="Phobius"/>
    </source>
</evidence>
<keyword evidence="4 7" id="KW-0812">Transmembrane</keyword>
<keyword evidence="5 7" id="KW-1133">Transmembrane helix</keyword>
<keyword evidence="6 7" id="KW-0472">Membrane</keyword>
<feature type="transmembrane region" description="Helical" evidence="7">
    <location>
        <begin position="107"/>
        <end position="130"/>
    </location>
</feature>
<feature type="transmembrane region" description="Helical" evidence="7">
    <location>
        <begin position="363"/>
        <end position="384"/>
    </location>
</feature>
<comment type="caution">
    <text evidence="8">The sequence shown here is derived from an EMBL/GenBank/DDBJ whole genome shotgun (WGS) entry which is preliminary data.</text>
</comment>
<evidence type="ECO:0000256" key="1">
    <source>
        <dbReference type="ARBA" id="ARBA00004651"/>
    </source>
</evidence>
<feature type="transmembrane region" description="Helical" evidence="7">
    <location>
        <begin position="20"/>
        <end position="44"/>
    </location>
</feature>
<reference evidence="8 9" key="1">
    <citation type="submission" date="2020-08" db="EMBL/GenBank/DDBJ databases">
        <title>Genomic Encyclopedia of Type Strains, Phase IV (KMG-V): Genome sequencing to study the core and pangenomes of soil and plant-associated prokaryotes.</title>
        <authorList>
            <person name="Whitman W."/>
        </authorList>
    </citation>
    <scope>NUCLEOTIDE SEQUENCE [LARGE SCALE GENOMIC DNA]</scope>
    <source>
        <strain evidence="8 9">JPY162</strain>
    </source>
</reference>
<feature type="transmembrane region" description="Helical" evidence="7">
    <location>
        <begin position="498"/>
        <end position="518"/>
    </location>
</feature>
<keyword evidence="2" id="KW-0813">Transport</keyword>
<dbReference type="RefSeq" id="WP_184227232.1">
    <property type="nucleotide sequence ID" value="NZ_JACHDE010000009.1"/>
</dbReference>
<feature type="transmembrane region" description="Helical" evidence="7">
    <location>
        <begin position="142"/>
        <end position="161"/>
    </location>
</feature>
<dbReference type="GO" id="GO:0005886">
    <property type="term" value="C:plasma membrane"/>
    <property type="evidence" value="ECO:0007669"/>
    <property type="project" value="UniProtKB-SubCell"/>
</dbReference>